<evidence type="ECO:0000313" key="4">
    <source>
        <dbReference type="Proteomes" id="UP000249324"/>
    </source>
</evidence>
<dbReference type="Gene3D" id="3.90.190.10">
    <property type="entry name" value="Protein tyrosine phosphatase superfamily"/>
    <property type="match status" value="1"/>
</dbReference>
<dbReference type="InterPro" id="IPR000387">
    <property type="entry name" value="Tyr_Pase_dom"/>
</dbReference>
<dbReference type="PANTHER" id="PTHR31126:SF1">
    <property type="entry name" value="TYROSINE SPECIFIC PROTEIN PHOSPHATASES DOMAIN-CONTAINING PROTEIN"/>
    <property type="match status" value="1"/>
</dbReference>
<protein>
    <submittedName>
        <fullName evidence="3">Tyrosine-protein phosphatase</fullName>
        <ecNumber evidence="3">3.1.3.48</ecNumber>
    </submittedName>
</protein>
<proteinExistence type="inferred from homology"/>
<keyword evidence="3" id="KW-0378">Hydrolase</keyword>
<dbReference type="SUPFAM" id="SSF52799">
    <property type="entry name" value="(Phosphotyrosine protein) phosphatases II"/>
    <property type="match status" value="1"/>
</dbReference>
<dbReference type="PROSITE" id="PS00383">
    <property type="entry name" value="TYR_PHOSPHATASE_1"/>
    <property type="match status" value="1"/>
</dbReference>
<comment type="caution">
    <text evidence="3">The sequence shown here is derived from an EMBL/GenBank/DDBJ whole genome shotgun (WGS) entry which is preliminary data.</text>
</comment>
<organism evidence="3 4">
    <name type="scientific">Thermocrispum agreste</name>
    <dbReference type="NCBI Taxonomy" id="37925"/>
    <lineage>
        <taxon>Bacteria</taxon>
        <taxon>Bacillati</taxon>
        <taxon>Actinomycetota</taxon>
        <taxon>Actinomycetes</taxon>
        <taxon>Pseudonocardiales</taxon>
        <taxon>Pseudonocardiaceae</taxon>
        <taxon>Thermocrispum</taxon>
    </lineage>
</organism>
<accession>A0ABD6FGW1</accession>
<dbReference type="InterPro" id="IPR026893">
    <property type="entry name" value="Tyr/Ser_Pase_IphP-type"/>
</dbReference>
<dbReference type="AlphaFoldDB" id="A0ABD6FGW1"/>
<gene>
    <name evidence="3" type="ORF">DIU77_010005</name>
</gene>
<feature type="domain" description="Tyrosine specific protein phosphatases" evidence="2">
    <location>
        <begin position="135"/>
        <end position="182"/>
    </location>
</feature>
<dbReference type="EC" id="3.1.3.48" evidence="3"/>
<name>A0ABD6FGW1_9PSEU</name>
<dbReference type="EMBL" id="QGUI02000109">
    <property type="protein sequence ID" value="MFO7192561.1"/>
    <property type="molecule type" value="Genomic_DNA"/>
</dbReference>
<dbReference type="PROSITE" id="PS50056">
    <property type="entry name" value="TYR_PHOSPHATASE_2"/>
    <property type="match status" value="1"/>
</dbReference>
<dbReference type="Pfam" id="PF13350">
    <property type="entry name" value="Y_phosphatase3"/>
    <property type="match status" value="1"/>
</dbReference>
<evidence type="ECO:0000256" key="1">
    <source>
        <dbReference type="ARBA" id="ARBA00009580"/>
    </source>
</evidence>
<reference evidence="3 4" key="1">
    <citation type="journal article" date="2021" name="BMC Genomics">
        <title>Genome-resolved metagenome and metatranscriptome analyses of thermophilic composting reveal key bacterial players and their metabolic interactions.</title>
        <authorList>
            <person name="Braga L.P.P."/>
            <person name="Pereira R.V."/>
            <person name="Martins L.F."/>
            <person name="Moura L.M.S."/>
            <person name="Sanchez F.B."/>
            <person name="Patane J.S.L."/>
            <person name="da Silva A.M."/>
            <person name="Setubal J.C."/>
        </authorList>
    </citation>
    <scope>NUCLEOTIDE SEQUENCE [LARGE SCALE GENOMIC DNA]</scope>
    <source>
        <strain evidence="3">ZC4RG45</strain>
    </source>
</reference>
<evidence type="ECO:0000259" key="2">
    <source>
        <dbReference type="PROSITE" id="PS50056"/>
    </source>
</evidence>
<evidence type="ECO:0000313" key="3">
    <source>
        <dbReference type="EMBL" id="MFO7192561.1"/>
    </source>
</evidence>
<dbReference type="Proteomes" id="UP000249324">
    <property type="component" value="Unassembled WGS sequence"/>
</dbReference>
<comment type="similarity">
    <text evidence="1">Belongs to the protein-tyrosine phosphatase family.</text>
</comment>
<dbReference type="PANTHER" id="PTHR31126">
    <property type="entry name" value="TYROSINE-PROTEIN PHOSPHATASE"/>
    <property type="match status" value="1"/>
</dbReference>
<dbReference type="InterPro" id="IPR029021">
    <property type="entry name" value="Prot-tyrosine_phosphatase-like"/>
</dbReference>
<dbReference type="GO" id="GO:0004725">
    <property type="term" value="F:protein tyrosine phosphatase activity"/>
    <property type="evidence" value="ECO:0007669"/>
    <property type="project" value="UniProtKB-EC"/>
</dbReference>
<dbReference type="InterPro" id="IPR016130">
    <property type="entry name" value="Tyr_Pase_AS"/>
</dbReference>
<sequence>MDAVTWIELEGAVNARDVGGLPTTDGRKVAYRRLLRSDNLQDLTENDIKVLVGTHGLRTVVDLRTDFERASEGPGPLRADGRVRHADLSVLPEAGDNTDVAAEALAARRRERNRARYPANFMTGLYLGYLEDRAENVVQAVREIAYTDGAALVHCAAGKDRTGTVVALTLSAVGVEPEAVVQDYARTAERIELVLDRLRTTPTYAHDIDRLPVDAHTPRGETMEAFLDHLDRHYGGAAGWLARHGFGDGELERLYRRLVDGA</sequence>